<sequence length="122" mass="13816">GSQGHVSSFEFQYCADFLTHQRNAGNLCRIRFDTETTVNQISPTSSFDRRSSANLRTLPALSRRIPGADSSVFYTPEPIGTYKGWEQREQVWTENDGLFVGVLEPISTGLRKREETVRTTEL</sequence>
<dbReference type="VEuPathDB" id="FungiDB:CH63R_01717"/>
<organism evidence="1 2">
    <name type="scientific">Colletotrichum higginsianum (strain IMI 349063)</name>
    <name type="common">Crucifer anthracnose fungus</name>
    <dbReference type="NCBI Taxonomy" id="759273"/>
    <lineage>
        <taxon>Eukaryota</taxon>
        <taxon>Fungi</taxon>
        <taxon>Dikarya</taxon>
        <taxon>Ascomycota</taxon>
        <taxon>Pezizomycotina</taxon>
        <taxon>Sordariomycetes</taxon>
        <taxon>Hypocreomycetidae</taxon>
        <taxon>Glomerellales</taxon>
        <taxon>Glomerellaceae</taxon>
        <taxon>Colletotrichum</taxon>
        <taxon>Colletotrichum destructivum species complex</taxon>
    </lineage>
</organism>
<name>H1VF87_COLHI</name>
<proteinExistence type="predicted"/>
<reference evidence="2" key="1">
    <citation type="journal article" date="2012" name="Nat. Genet.">
        <title>Lifestyle transitions in plant pathogenic Colletotrichum fungi deciphered by genome and transcriptome analyses.</title>
        <authorList>
            <person name="O'Connell R.J."/>
            <person name="Thon M.R."/>
            <person name="Hacquard S."/>
            <person name="Amyotte S.G."/>
            <person name="Kleemann J."/>
            <person name="Torres M.F."/>
            <person name="Damm U."/>
            <person name="Buiate E.A."/>
            <person name="Epstein L."/>
            <person name="Alkan N."/>
            <person name="Altmueller J."/>
            <person name="Alvarado-Balderrama L."/>
            <person name="Bauser C.A."/>
            <person name="Becker C."/>
            <person name="Birren B.W."/>
            <person name="Chen Z."/>
            <person name="Choi J."/>
            <person name="Crouch J.A."/>
            <person name="Duvick J.P."/>
            <person name="Farman M.A."/>
            <person name="Gan P."/>
            <person name="Heiman D."/>
            <person name="Henrissat B."/>
            <person name="Howard R.J."/>
            <person name="Kabbage M."/>
            <person name="Koch C."/>
            <person name="Kracher B."/>
            <person name="Kubo Y."/>
            <person name="Law A.D."/>
            <person name="Lebrun M.-H."/>
            <person name="Lee Y.-H."/>
            <person name="Miyara I."/>
            <person name="Moore N."/>
            <person name="Neumann U."/>
            <person name="Nordstroem K."/>
            <person name="Panaccione D.G."/>
            <person name="Panstruga R."/>
            <person name="Place M."/>
            <person name="Proctor R.H."/>
            <person name="Prusky D."/>
            <person name="Rech G."/>
            <person name="Reinhardt R."/>
            <person name="Rollins J.A."/>
            <person name="Rounsley S."/>
            <person name="Schardl C.L."/>
            <person name="Schwartz D.C."/>
            <person name="Shenoy N."/>
            <person name="Shirasu K."/>
            <person name="Sikhakolli U.R."/>
            <person name="Stueber K."/>
            <person name="Sukno S.A."/>
            <person name="Sweigard J.A."/>
            <person name="Takano Y."/>
            <person name="Takahara H."/>
            <person name="Trail F."/>
            <person name="van der Does H.C."/>
            <person name="Voll L.M."/>
            <person name="Will I."/>
            <person name="Young S."/>
            <person name="Zeng Q."/>
            <person name="Zhang J."/>
            <person name="Zhou S."/>
            <person name="Dickman M.B."/>
            <person name="Schulze-Lefert P."/>
            <person name="Ver Loren van Themaat E."/>
            <person name="Ma L.-J."/>
            <person name="Vaillancourt L.J."/>
        </authorList>
    </citation>
    <scope>NUCLEOTIDE SEQUENCE [LARGE SCALE GENOMIC DNA]</scope>
    <source>
        <strain evidence="2">IMI 349063</strain>
    </source>
</reference>
<feature type="non-terminal residue" evidence="1">
    <location>
        <position position="1"/>
    </location>
</feature>
<dbReference type="AlphaFoldDB" id="H1VF87"/>
<gene>
    <name evidence="1" type="ORF">CH063_09875</name>
</gene>
<dbReference type="EMBL" id="CACQ02003209">
    <property type="protein sequence ID" value="CCF38890.1"/>
    <property type="molecule type" value="Genomic_DNA"/>
</dbReference>
<dbReference type="Proteomes" id="UP000007174">
    <property type="component" value="Unassembled WGS sequence"/>
</dbReference>
<accession>H1VF87</accession>
<dbReference type="HOGENOM" id="CLU_2032064_0_0_1"/>
<evidence type="ECO:0000313" key="2">
    <source>
        <dbReference type="Proteomes" id="UP000007174"/>
    </source>
</evidence>
<protein>
    <submittedName>
        <fullName evidence="1">Uncharacterized protein</fullName>
    </submittedName>
</protein>
<evidence type="ECO:0000313" key="1">
    <source>
        <dbReference type="EMBL" id="CCF38890.1"/>
    </source>
</evidence>